<proteinExistence type="inferred from homology"/>
<dbReference type="InterPro" id="IPR036249">
    <property type="entry name" value="Thioredoxin-like_sf"/>
</dbReference>
<dbReference type="AlphaFoldDB" id="A0AA45WJX0"/>
<keyword evidence="4" id="KW-1015">Disulfide bond</keyword>
<dbReference type="PANTHER" id="PTHR13887:SF14">
    <property type="entry name" value="DISULFIDE BOND FORMATION PROTEIN D"/>
    <property type="match status" value="1"/>
</dbReference>
<dbReference type="InterPro" id="IPR013766">
    <property type="entry name" value="Thioredoxin_domain"/>
</dbReference>
<keyword evidence="8" id="KW-1185">Reference proteome</keyword>
<organism evidence="7 8">
    <name type="scientific">Laceyella tengchongensis</name>
    <dbReference type="NCBI Taxonomy" id="574699"/>
    <lineage>
        <taxon>Bacteria</taxon>
        <taxon>Bacillati</taxon>
        <taxon>Bacillota</taxon>
        <taxon>Bacilli</taxon>
        <taxon>Bacillales</taxon>
        <taxon>Thermoactinomycetaceae</taxon>
        <taxon>Laceyella</taxon>
    </lineage>
</organism>
<evidence type="ECO:0000256" key="5">
    <source>
        <dbReference type="ARBA" id="ARBA00023284"/>
    </source>
</evidence>
<dbReference type="GO" id="GO:0016853">
    <property type="term" value="F:isomerase activity"/>
    <property type="evidence" value="ECO:0007669"/>
    <property type="project" value="UniProtKB-KW"/>
</dbReference>
<name>A0AA45WJX0_9BACL</name>
<dbReference type="Proteomes" id="UP001157946">
    <property type="component" value="Unassembled WGS sequence"/>
</dbReference>
<evidence type="ECO:0000259" key="6">
    <source>
        <dbReference type="PROSITE" id="PS51352"/>
    </source>
</evidence>
<evidence type="ECO:0000256" key="4">
    <source>
        <dbReference type="ARBA" id="ARBA00023157"/>
    </source>
</evidence>
<protein>
    <submittedName>
        <fullName evidence="7">Protein-disulfide isomerase</fullName>
    </submittedName>
</protein>
<dbReference type="PROSITE" id="PS51352">
    <property type="entry name" value="THIOREDOXIN_2"/>
    <property type="match status" value="1"/>
</dbReference>
<gene>
    <name evidence="7" type="ORF">SAMN06265361_101554</name>
</gene>
<dbReference type="Pfam" id="PF13462">
    <property type="entry name" value="Thioredoxin_4"/>
    <property type="match status" value="1"/>
</dbReference>
<comment type="similarity">
    <text evidence="1">Belongs to the thioredoxin family. DsbA subfamily.</text>
</comment>
<dbReference type="RefSeq" id="WP_102991891.1">
    <property type="nucleotide sequence ID" value="NZ_FXTU01000001.1"/>
</dbReference>
<evidence type="ECO:0000256" key="1">
    <source>
        <dbReference type="ARBA" id="ARBA00005791"/>
    </source>
</evidence>
<dbReference type="Gene3D" id="3.40.30.10">
    <property type="entry name" value="Glutaredoxin"/>
    <property type="match status" value="1"/>
</dbReference>
<feature type="domain" description="Thioredoxin" evidence="6">
    <location>
        <begin position="39"/>
        <end position="228"/>
    </location>
</feature>
<dbReference type="EMBL" id="FXTU01000001">
    <property type="protein sequence ID" value="SMP04533.1"/>
    <property type="molecule type" value="Genomic_DNA"/>
</dbReference>
<dbReference type="SUPFAM" id="SSF52833">
    <property type="entry name" value="Thioredoxin-like"/>
    <property type="match status" value="1"/>
</dbReference>
<dbReference type="PANTHER" id="PTHR13887">
    <property type="entry name" value="GLUTATHIONE S-TRANSFERASE KAPPA"/>
    <property type="match status" value="1"/>
</dbReference>
<keyword evidence="5" id="KW-0676">Redox-active center</keyword>
<sequence length="230" mass="25719">MANKHKKKSVSDRMGMITMVTVLLVFLGLGIFAVIQSITQSGEQAKEKVNIKLDGQPTVGDPNAPIKLVEFGDFKCPTCKMFHDEIYPLLKKEYIDTGKVQMAFINYQFLGADSVTAGIAGESVYKQNPEAFWKFYDAIYKNQGQETETWATPEFLTELVKKNIPEVNADQVSKDLKSKAYEKDVLADNQLAHTYKVDGVPTVFINGVMMDNAMDYAALKKAIDAELKKK</sequence>
<accession>A0AA45WJX0</accession>
<evidence type="ECO:0000256" key="3">
    <source>
        <dbReference type="ARBA" id="ARBA00023002"/>
    </source>
</evidence>
<evidence type="ECO:0000313" key="8">
    <source>
        <dbReference type="Proteomes" id="UP001157946"/>
    </source>
</evidence>
<dbReference type="GO" id="GO:0016491">
    <property type="term" value="F:oxidoreductase activity"/>
    <property type="evidence" value="ECO:0007669"/>
    <property type="project" value="UniProtKB-KW"/>
</dbReference>
<keyword evidence="2" id="KW-0732">Signal</keyword>
<reference evidence="7" key="1">
    <citation type="submission" date="2017-05" db="EMBL/GenBank/DDBJ databases">
        <authorList>
            <person name="Varghese N."/>
            <person name="Submissions S."/>
        </authorList>
    </citation>
    <scope>NUCLEOTIDE SEQUENCE</scope>
    <source>
        <strain evidence="7">DSM 45262</strain>
    </source>
</reference>
<evidence type="ECO:0000256" key="2">
    <source>
        <dbReference type="ARBA" id="ARBA00022729"/>
    </source>
</evidence>
<dbReference type="InterPro" id="IPR012336">
    <property type="entry name" value="Thioredoxin-like_fold"/>
</dbReference>
<keyword evidence="3" id="KW-0560">Oxidoreductase</keyword>
<comment type="caution">
    <text evidence="7">The sequence shown here is derived from an EMBL/GenBank/DDBJ whole genome shotgun (WGS) entry which is preliminary data.</text>
</comment>
<keyword evidence="7" id="KW-0413">Isomerase</keyword>
<evidence type="ECO:0000313" key="7">
    <source>
        <dbReference type="EMBL" id="SMP04533.1"/>
    </source>
</evidence>